<gene>
    <name evidence="1" type="ORF">BCF38_102655</name>
    <name evidence="2" type="ORF">SAMN05421539_102655</name>
</gene>
<dbReference type="SUPFAM" id="SSF51445">
    <property type="entry name" value="(Trans)glycosidases"/>
    <property type="match status" value="1"/>
</dbReference>
<sequence>MTRWSETDARDWGRSKPWTCGFNFLPSSAVNFLEMWHAATFDLPTIERELGWAGAIGFNAIRVNLHPLVWNHDRDGLMDRLDRLMAVADRHGISTVPTLFDDCGFGGAEPVWARQPDPVPGVHNSRAIAAPGRAAVRDPAARPALERYVRDIIATFRTDPRVLFWDLYNEPGNRMEFSAGGFTMYDAGLEPASLSLMEAAFDWARAEAPEQPLSVAAWVTPLPGEDAHPYQTEIDRTALALSDIVTFHAYWAAEQVERFIDYLEPLNRPMLCTEWMARAVGSRIADQLPLFHERDVGCFQWGLVRGRTQTHLPWPAALVSAHGGTTGDEWFHDLLHPDGTPYDQAEVETIRALTGAQALIPNRARPNRAR</sequence>
<protein>
    <recommendedName>
        <fullName evidence="5">Cellulase (Glycosyl hydrolase family 5)</fullName>
    </recommendedName>
</protein>
<proteinExistence type="predicted"/>
<dbReference type="EMBL" id="QGDJ01000002">
    <property type="protein sequence ID" value="PWJ21402.1"/>
    <property type="molecule type" value="Genomic_DNA"/>
</dbReference>
<dbReference type="AlphaFoldDB" id="A0A2Y9AFF2"/>
<evidence type="ECO:0008006" key="5">
    <source>
        <dbReference type="Google" id="ProtNLM"/>
    </source>
</evidence>
<evidence type="ECO:0000313" key="4">
    <source>
        <dbReference type="Proteomes" id="UP000251571"/>
    </source>
</evidence>
<dbReference type="Proteomes" id="UP000245839">
    <property type="component" value="Unassembled WGS sequence"/>
</dbReference>
<dbReference type="Gene3D" id="3.20.20.80">
    <property type="entry name" value="Glycosidases"/>
    <property type="match status" value="1"/>
</dbReference>
<evidence type="ECO:0000313" key="2">
    <source>
        <dbReference type="EMBL" id="SSA42008.1"/>
    </source>
</evidence>
<reference evidence="2" key="2">
    <citation type="submission" date="2016-10" db="EMBL/GenBank/DDBJ databases">
        <authorList>
            <person name="Cai Z."/>
        </authorList>
    </citation>
    <scope>NUCLEOTIDE SEQUENCE [LARGE SCALE GENOMIC DNA]</scope>
    <source>
        <strain evidence="2">DSM 25227</strain>
    </source>
</reference>
<evidence type="ECO:0000313" key="3">
    <source>
        <dbReference type="Proteomes" id="UP000245839"/>
    </source>
</evidence>
<reference evidence="1 3" key="3">
    <citation type="submission" date="2018-03" db="EMBL/GenBank/DDBJ databases">
        <title>Genomic Encyclopedia of Archaeal and Bacterial Type Strains, Phase II (KMG-II): from individual species to whole genera.</title>
        <authorList>
            <person name="Goeker M."/>
        </authorList>
    </citation>
    <scope>NUCLEOTIDE SEQUENCE [LARGE SCALE GENOMIC DNA]</scope>
    <source>
        <strain evidence="1 3">DSM 25227</strain>
    </source>
</reference>
<reference evidence="4" key="1">
    <citation type="submission" date="2016-10" db="EMBL/GenBank/DDBJ databases">
        <authorList>
            <person name="Varghese N."/>
            <person name="Submissions S."/>
        </authorList>
    </citation>
    <scope>NUCLEOTIDE SEQUENCE [LARGE SCALE GENOMIC DNA]</scope>
    <source>
        <strain evidence="4">DSM 25227</strain>
    </source>
</reference>
<dbReference type="EMBL" id="UETC01000002">
    <property type="protein sequence ID" value="SSA42008.1"/>
    <property type="molecule type" value="Genomic_DNA"/>
</dbReference>
<organism evidence="2 4">
    <name type="scientific">Jannaschia seohaensis</name>
    <dbReference type="NCBI Taxonomy" id="475081"/>
    <lineage>
        <taxon>Bacteria</taxon>
        <taxon>Pseudomonadati</taxon>
        <taxon>Pseudomonadota</taxon>
        <taxon>Alphaproteobacteria</taxon>
        <taxon>Rhodobacterales</taxon>
        <taxon>Roseobacteraceae</taxon>
        <taxon>Jannaschia</taxon>
    </lineage>
</organism>
<dbReference type="OrthoDB" id="9774262at2"/>
<keyword evidence="3" id="KW-1185">Reference proteome</keyword>
<dbReference type="Proteomes" id="UP000251571">
    <property type="component" value="Unassembled WGS sequence"/>
</dbReference>
<accession>A0A2Y9AFF2</accession>
<dbReference type="InterPro" id="IPR017853">
    <property type="entry name" value="GH"/>
</dbReference>
<name>A0A2Y9AFF2_9RHOB</name>
<dbReference type="RefSeq" id="WP_109563709.1">
    <property type="nucleotide sequence ID" value="NZ_QGDJ01000002.1"/>
</dbReference>
<evidence type="ECO:0000313" key="1">
    <source>
        <dbReference type="EMBL" id="PWJ21402.1"/>
    </source>
</evidence>